<sequence length="606" mass="67663">MRQAFLLLLGFCLGISFTCAGSTTYSRGRDILKKAVKESPINANGDTEYTGPYRSRQSQTGKTKNRKKANVVPPPITVRPLYISRRSTSTIRPSSSFIDWSEHDADTCGGSINVPLTFDRISLFESSQFLEGRDYPLLCTWHVKASKNCGLARITMRIDGRSRLPDVRGCADGYYAVYPFMKQVKICGRIGDVPPLQWYVDTQQQENVTIIMENIGLDDGHPEGLSFTLQGECIDGEADEEITNVDKENERLKRRWMKRLVEDFERGEGPRVVKLAHPKRRTTTLPSTEPVSSTEATTTDHPVTTTTDHPVTTTTDHPTTTTDRPLKTTRQTISYDDSGIPWLILKSPDPSPSSSEISLLYPRIFHESTTASRSALSTTTRPALSTTTRPAITFKNYKQRPRVIPKFSQTDTTSSSSYVVNHEQSKPHQIRPVDSSAVGHSNYSDIPWLILKSPNVIVSMSTSRPYSPNYRSTVTHPTTRETTPPTTTQLPSSTAPTTVQTLPTTQPTTQPTTTTESPTTIETKPPTTYSNRPQSITPSHDSSFYPAPNTQPPMHPHTPAPTEPSTTIPDDASISYISLNGQKFIFNQLQRTFQRTYYKLKKFMSS</sequence>
<keyword evidence="4" id="KW-0732">Signal</keyword>
<feature type="region of interest" description="Disordered" evidence="3">
    <location>
        <begin position="43"/>
        <end position="70"/>
    </location>
</feature>
<evidence type="ECO:0000313" key="5">
    <source>
        <dbReference type="EMBL" id="JAL58441.1"/>
    </source>
</evidence>
<name>A0A0P5JVM9_9CRUS</name>
<feature type="signal peptide" evidence="4">
    <location>
        <begin position="1"/>
        <end position="20"/>
    </location>
</feature>
<feature type="region of interest" description="Disordered" evidence="3">
    <location>
        <begin position="461"/>
        <end position="571"/>
    </location>
</feature>
<feature type="compositionally biased region" description="Low complexity" evidence="3">
    <location>
        <begin position="297"/>
        <end position="325"/>
    </location>
</feature>
<feature type="region of interest" description="Disordered" evidence="3">
    <location>
        <begin position="408"/>
        <end position="438"/>
    </location>
</feature>
<evidence type="ECO:0000256" key="4">
    <source>
        <dbReference type="SAM" id="SignalP"/>
    </source>
</evidence>
<keyword evidence="1 2" id="KW-1015">Disulfide bond</keyword>
<feature type="compositionally biased region" description="Polar residues" evidence="3">
    <location>
        <begin position="408"/>
        <end position="419"/>
    </location>
</feature>
<feature type="compositionally biased region" description="Pro residues" evidence="3">
    <location>
        <begin position="549"/>
        <end position="562"/>
    </location>
</feature>
<proteinExistence type="predicted"/>
<feature type="compositionally biased region" description="Low complexity" evidence="3">
    <location>
        <begin position="472"/>
        <end position="528"/>
    </location>
</feature>
<dbReference type="OrthoDB" id="6384567at2759"/>
<dbReference type="InterPro" id="IPR000859">
    <property type="entry name" value="CUB_dom"/>
</dbReference>
<dbReference type="AlphaFoldDB" id="A0A0P5JVM9"/>
<organism evidence="5">
    <name type="scientific">Daphnia magna</name>
    <dbReference type="NCBI Taxonomy" id="35525"/>
    <lineage>
        <taxon>Eukaryota</taxon>
        <taxon>Metazoa</taxon>
        <taxon>Ecdysozoa</taxon>
        <taxon>Arthropoda</taxon>
        <taxon>Crustacea</taxon>
        <taxon>Branchiopoda</taxon>
        <taxon>Diplostraca</taxon>
        <taxon>Cladocera</taxon>
        <taxon>Anomopoda</taxon>
        <taxon>Daphniidae</taxon>
        <taxon>Daphnia</taxon>
    </lineage>
</organism>
<protein>
    <submittedName>
        <fullName evidence="5">Uncharacterized protein</fullName>
    </submittedName>
</protein>
<feature type="region of interest" description="Disordered" evidence="3">
    <location>
        <begin position="279"/>
        <end position="325"/>
    </location>
</feature>
<accession>A0A0P5JVM9</accession>
<feature type="compositionally biased region" description="Polar residues" evidence="3">
    <location>
        <begin position="461"/>
        <end position="471"/>
    </location>
</feature>
<feature type="compositionally biased region" description="Polar residues" evidence="3">
    <location>
        <begin position="283"/>
        <end position="296"/>
    </location>
</feature>
<evidence type="ECO:0000256" key="3">
    <source>
        <dbReference type="SAM" id="MobiDB-lite"/>
    </source>
</evidence>
<dbReference type="EMBL" id="GDIQ01093285">
    <property type="protein sequence ID" value="JAL58441.1"/>
    <property type="molecule type" value="Transcribed_RNA"/>
</dbReference>
<evidence type="ECO:0000256" key="1">
    <source>
        <dbReference type="ARBA" id="ARBA00023157"/>
    </source>
</evidence>
<feature type="disulfide bond" evidence="2">
    <location>
        <begin position="170"/>
        <end position="187"/>
    </location>
</feature>
<comment type="caution">
    <text evidence="2">Lacks conserved residue(s) required for the propagation of feature annotation.</text>
</comment>
<dbReference type="PROSITE" id="PS01180">
    <property type="entry name" value="CUB"/>
    <property type="match status" value="1"/>
</dbReference>
<evidence type="ECO:0000256" key="2">
    <source>
        <dbReference type="PROSITE-ProRule" id="PRU00059"/>
    </source>
</evidence>
<feature type="chain" id="PRO_5007422470" evidence="4">
    <location>
        <begin position="21"/>
        <end position="606"/>
    </location>
</feature>
<feature type="compositionally biased region" description="Polar residues" evidence="3">
    <location>
        <begin position="529"/>
        <end position="542"/>
    </location>
</feature>
<reference evidence="5" key="1">
    <citation type="submission" date="2015-10" db="EMBL/GenBank/DDBJ databases">
        <title>EvidentialGene: Evidence-directed Construction of Complete mRNA Transcriptomes without Genomes.</title>
        <authorList>
            <person name="Gilbert D.G."/>
        </authorList>
    </citation>
    <scope>NUCLEOTIDE SEQUENCE</scope>
</reference>